<dbReference type="EMBL" id="JBCIVJ010000031">
    <property type="protein sequence ID" value="MEN0581912.1"/>
    <property type="molecule type" value="Genomic_DNA"/>
</dbReference>
<accession>A0ABU9VB47</accession>
<gene>
    <name evidence="1" type="ORF">AAIG39_23345</name>
</gene>
<comment type="caution">
    <text evidence="1">The sequence shown here is derived from an EMBL/GenBank/DDBJ whole genome shotgun (WGS) entry which is preliminary data.</text>
</comment>
<evidence type="ECO:0000313" key="1">
    <source>
        <dbReference type="EMBL" id="MEN0581912.1"/>
    </source>
</evidence>
<dbReference type="InterPro" id="IPR036388">
    <property type="entry name" value="WH-like_DNA-bd_sf"/>
</dbReference>
<evidence type="ECO:0000313" key="2">
    <source>
        <dbReference type="Proteomes" id="UP001411173"/>
    </source>
</evidence>
<dbReference type="Gene3D" id="1.10.10.10">
    <property type="entry name" value="Winged helix-like DNA-binding domain superfamily/Winged helix DNA-binding domain"/>
    <property type="match status" value="1"/>
</dbReference>
<keyword evidence="2" id="KW-1185">Reference proteome</keyword>
<dbReference type="Proteomes" id="UP001411173">
    <property type="component" value="Unassembled WGS sequence"/>
</dbReference>
<evidence type="ECO:0008006" key="3">
    <source>
        <dbReference type="Google" id="ProtNLM"/>
    </source>
</evidence>
<sequence length="139" mass="15972">MKDKVFFVSQQEVAEHFGVNRTTIRAWTKQGMPYLEADRGKPGGYHIGHVMWWCMGKDRFEEIGHEGKTSTLEKIMFARLASSELNGAYGEEFERKFDDDLLIYGYSPEDVNMARNKMAGFLAGWSHAVAFRRKINTPT</sequence>
<dbReference type="SUPFAM" id="SSF46955">
    <property type="entry name" value="Putative DNA-binding domain"/>
    <property type="match status" value="1"/>
</dbReference>
<protein>
    <recommendedName>
        <fullName evidence="3">Prophage protein</fullName>
    </recommendedName>
</protein>
<reference evidence="1 2" key="1">
    <citation type="submission" date="2024-02" db="EMBL/GenBank/DDBJ databases">
        <title>Whole genome of MDR Enterobacteriaceae from southern Thailand.</title>
        <authorList>
            <person name="Surachat K."/>
        </authorList>
    </citation>
    <scope>NUCLEOTIDE SEQUENCE [LARGE SCALE GENOMIC DNA]</scope>
    <source>
        <strain evidence="1 2">PSU_29</strain>
    </source>
</reference>
<organism evidence="1 2">
    <name type="scientific">Phytobacter palmae</name>
    <dbReference type="NCBI Taxonomy" id="1855371"/>
    <lineage>
        <taxon>Bacteria</taxon>
        <taxon>Pseudomonadati</taxon>
        <taxon>Pseudomonadota</taxon>
        <taxon>Gammaproteobacteria</taxon>
        <taxon>Enterobacterales</taxon>
        <taxon>Enterobacteriaceae</taxon>
        <taxon>Phytobacter</taxon>
    </lineage>
</organism>
<name>A0ABU9VB47_9ENTR</name>
<proteinExistence type="predicted"/>
<dbReference type="RefSeq" id="WP_343194836.1">
    <property type="nucleotide sequence ID" value="NZ_JBCIVJ010000031.1"/>
</dbReference>
<dbReference type="InterPro" id="IPR009061">
    <property type="entry name" value="DNA-bd_dom_put_sf"/>
</dbReference>